<protein>
    <submittedName>
        <fullName evidence="1">Uncharacterized protein</fullName>
    </submittedName>
</protein>
<sequence>MDIQKINTADIMSIGKAFAESGMFTDIKSAAQAIVKIQAGQEIGIPPFAAMSGIHIIQGKPTIGAGLIASSIKGSGKYDFRVVDHSEKICSIEFFQGKESLGISTFTIEDAKKAGTKNIDKFPKNMLFARAISNGVKFYTPDVFSGPVYTPEEMEQVTIDAPVEVLPDYDDVIEAINNAVDKAELTSLWKALPKEMRAANELIETFKAKAASYV</sequence>
<reference evidence="1" key="1">
    <citation type="submission" date="2020-04" db="EMBL/GenBank/DDBJ databases">
        <authorList>
            <person name="Chiriac C."/>
            <person name="Salcher M."/>
            <person name="Ghai R."/>
            <person name="Kavagutti S V."/>
        </authorList>
    </citation>
    <scope>NUCLEOTIDE SEQUENCE</scope>
</reference>
<proteinExistence type="predicted"/>
<gene>
    <name evidence="1" type="ORF">UFOVP25_16</name>
</gene>
<accession>A0A6J5KNM5</accession>
<evidence type="ECO:0000313" key="1">
    <source>
        <dbReference type="EMBL" id="CAB4121740.1"/>
    </source>
</evidence>
<organism evidence="1">
    <name type="scientific">uncultured Caudovirales phage</name>
    <dbReference type="NCBI Taxonomy" id="2100421"/>
    <lineage>
        <taxon>Viruses</taxon>
        <taxon>Duplodnaviria</taxon>
        <taxon>Heunggongvirae</taxon>
        <taxon>Uroviricota</taxon>
        <taxon>Caudoviricetes</taxon>
        <taxon>Peduoviridae</taxon>
        <taxon>Maltschvirus</taxon>
        <taxon>Maltschvirus maltsch</taxon>
    </lineage>
</organism>
<dbReference type="EMBL" id="LR796153">
    <property type="protein sequence ID" value="CAB4121740.1"/>
    <property type="molecule type" value="Genomic_DNA"/>
</dbReference>
<name>A0A6J5KNM5_9CAUD</name>